<feature type="region of interest" description="Disordered" evidence="7">
    <location>
        <begin position="289"/>
        <end position="369"/>
    </location>
</feature>
<dbReference type="GO" id="GO:0016020">
    <property type="term" value="C:membrane"/>
    <property type="evidence" value="ECO:0007669"/>
    <property type="project" value="InterPro"/>
</dbReference>
<dbReference type="GO" id="GO:0004932">
    <property type="term" value="F:mating-type factor pheromone receptor activity"/>
    <property type="evidence" value="ECO:0007669"/>
    <property type="project" value="InterPro"/>
</dbReference>
<evidence type="ECO:0000256" key="4">
    <source>
        <dbReference type="ARBA" id="ARBA00022989"/>
    </source>
</evidence>
<comment type="similarity">
    <text evidence="6">Belongs to the DESIGUAL family.</text>
</comment>
<comment type="caution">
    <text evidence="9">The sequence shown here is derived from an EMBL/GenBank/DDBJ whole genome shotgun (WGS) entry which is preliminary data.</text>
</comment>
<keyword evidence="4 8" id="KW-1133">Transmembrane helix</keyword>
<evidence type="ECO:0000256" key="3">
    <source>
        <dbReference type="ARBA" id="ARBA00022729"/>
    </source>
</evidence>
<dbReference type="AlphaFoldDB" id="A0AAD8T538"/>
<evidence type="ECO:0000313" key="10">
    <source>
        <dbReference type="Proteomes" id="UP001231189"/>
    </source>
</evidence>
<dbReference type="InterPro" id="IPR000366">
    <property type="entry name" value="GPCR_STE2"/>
</dbReference>
<keyword evidence="5 8" id="KW-0472">Membrane</keyword>
<reference evidence="9" key="1">
    <citation type="submission" date="2023-07" db="EMBL/GenBank/DDBJ databases">
        <title>A chromosome-level genome assembly of Lolium multiflorum.</title>
        <authorList>
            <person name="Chen Y."/>
            <person name="Copetti D."/>
            <person name="Kolliker R."/>
            <person name="Studer B."/>
        </authorList>
    </citation>
    <scope>NUCLEOTIDE SEQUENCE</scope>
    <source>
        <strain evidence="9">02402/16</strain>
        <tissue evidence="9">Leaf</tissue>
    </source>
</reference>
<keyword evidence="10" id="KW-1185">Reference proteome</keyword>
<name>A0AAD8T538_LOLMU</name>
<organism evidence="9 10">
    <name type="scientific">Lolium multiflorum</name>
    <name type="common">Italian ryegrass</name>
    <name type="synonym">Lolium perenne subsp. multiflorum</name>
    <dbReference type="NCBI Taxonomy" id="4521"/>
    <lineage>
        <taxon>Eukaryota</taxon>
        <taxon>Viridiplantae</taxon>
        <taxon>Streptophyta</taxon>
        <taxon>Embryophyta</taxon>
        <taxon>Tracheophyta</taxon>
        <taxon>Spermatophyta</taxon>
        <taxon>Magnoliopsida</taxon>
        <taxon>Liliopsida</taxon>
        <taxon>Poales</taxon>
        <taxon>Poaceae</taxon>
        <taxon>BOP clade</taxon>
        <taxon>Pooideae</taxon>
        <taxon>Poodae</taxon>
        <taxon>Poeae</taxon>
        <taxon>Poeae Chloroplast Group 2 (Poeae type)</taxon>
        <taxon>Loliodinae</taxon>
        <taxon>Loliinae</taxon>
        <taxon>Lolium</taxon>
    </lineage>
</organism>
<keyword evidence="2 8" id="KW-0812">Transmembrane</keyword>
<feature type="transmembrane region" description="Helical" evidence="8">
    <location>
        <begin position="210"/>
        <end position="239"/>
    </location>
</feature>
<gene>
    <name evidence="9" type="ORF">QYE76_058225</name>
</gene>
<feature type="transmembrane region" description="Helical" evidence="8">
    <location>
        <begin position="108"/>
        <end position="130"/>
    </location>
</feature>
<comment type="subcellular location">
    <subcellularLocation>
        <location evidence="1">Endomembrane system</location>
        <topology evidence="1">Multi-pass membrane protein</topology>
    </subcellularLocation>
</comment>
<dbReference type="GO" id="GO:0012505">
    <property type="term" value="C:endomembrane system"/>
    <property type="evidence" value="ECO:0007669"/>
    <property type="project" value="UniProtKB-SubCell"/>
</dbReference>
<dbReference type="PRINTS" id="PR00250">
    <property type="entry name" value="GPCRSTE2"/>
</dbReference>
<evidence type="ECO:0000256" key="2">
    <source>
        <dbReference type="ARBA" id="ARBA00022692"/>
    </source>
</evidence>
<feature type="transmembrane region" description="Helical" evidence="8">
    <location>
        <begin position="26"/>
        <end position="44"/>
    </location>
</feature>
<dbReference type="InterPro" id="IPR052222">
    <property type="entry name" value="DESIGUAL"/>
</dbReference>
<evidence type="ECO:0000256" key="8">
    <source>
        <dbReference type="SAM" id="Phobius"/>
    </source>
</evidence>
<dbReference type="Proteomes" id="UP001231189">
    <property type="component" value="Unassembled WGS sequence"/>
</dbReference>
<evidence type="ECO:0000313" key="9">
    <source>
        <dbReference type="EMBL" id="KAK1670066.1"/>
    </source>
</evidence>
<proteinExistence type="inferred from homology"/>
<dbReference type="PANTHER" id="PTHR31769">
    <property type="entry name" value="OS07G0462200 PROTEIN-RELATED"/>
    <property type="match status" value="1"/>
</dbReference>
<evidence type="ECO:0000256" key="6">
    <source>
        <dbReference type="ARBA" id="ARBA00029467"/>
    </source>
</evidence>
<sequence>MLLVVAAAALLLLPLLLPPLPPPPLLLLFVPVALLLALLSLVFLPSRDVRPERACDRPWIDPRHPTMRARGQAIEAGEMTQETDSCIPCSVPQRASSRYMAGLMGMKIWTVVACVVVGVLGLLTVILGIAGTASAAQSLVLNEHKVSCEYQASSAAVVCRKSCEYQASPAVGCGIVAALLALTTQIVATAATGCCGCCRSWGIPSEAKRIVALVLSTFSWIISITVVILFMVGAIVIGTGGDEPTDSSGRCVPSGTGEFASATILFIITVIFQIGSYILLEATTISKKQGTEESGIATGQPAEPLENADKKATVVCDPPPSAPDASSEVNVDPPAPSAPAASTEMNVDPPVHSVPPMSPKASADSTSQV</sequence>
<keyword evidence="3" id="KW-0732">Signal</keyword>
<evidence type="ECO:0000256" key="5">
    <source>
        <dbReference type="ARBA" id="ARBA00023136"/>
    </source>
</evidence>
<evidence type="ECO:0000256" key="1">
    <source>
        <dbReference type="ARBA" id="ARBA00004127"/>
    </source>
</evidence>
<feature type="transmembrane region" description="Helical" evidence="8">
    <location>
        <begin position="175"/>
        <end position="198"/>
    </location>
</feature>
<protein>
    <submittedName>
        <fullName evidence="9">Uncharacterized protein</fullName>
    </submittedName>
</protein>
<feature type="transmembrane region" description="Helical" evidence="8">
    <location>
        <begin position="259"/>
        <end position="280"/>
    </location>
</feature>
<accession>A0AAD8T538</accession>
<dbReference type="EMBL" id="JAUUTY010000003">
    <property type="protein sequence ID" value="KAK1670066.1"/>
    <property type="molecule type" value="Genomic_DNA"/>
</dbReference>
<dbReference type="InterPro" id="IPR009606">
    <property type="entry name" value="DEAL/Modifying_wall_lignin1/2"/>
</dbReference>
<dbReference type="Pfam" id="PF06749">
    <property type="entry name" value="DUF1218"/>
    <property type="match status" value="1"/>
</dbReference>
<evidence type="ECO:0000256" key="7">
    <source>
        <dbReference type="SAM" id="MobiDB-lite"/>
    </source>
</evidence>